<dbReference type="EMBL" id="CM026431">
    <property type="protein sequence ID" value="KAG0558882.1"/>
    <property type="molecule type" value="Genomic_DNA"/>
</dbReference>
<dbReference type="Proteomes" id="UP000822688">
    <property type="component" value="Chromosome 10"/>
</dbReference>
<gene>
    <name evidence="1" type="ORF">KC19_10G061700</name>
</gene>
<evidence type="ECO:0000313" key="1">
    <source>
        <dbReference type="EMBL" id="KAG0558882.1"/>
    </source>
</evidence>
<dbReference type="AlphaFoldDB" id="A0A8T0GPF3"/>
<comment type="caution">
    <text evidence="1">The sequence shown here is derived from an EMBL/GenBank/DDBJ whole genome shotgun (WGS) entry which is preliminary data.</text>
</comment>
<name>A0A8T0GPF3_CERPU</name>
<proteinExistence type="predicted"/>
<keyword evidence="2" id="KW-1185">Reference proteome</keyword>
<evidence type="ECO:0000313" key="2">
    <source>
        <dbReference type="Proteomes" id="UP000822688"/>
    </source>
</evidence>
<reference evidence="1" key="1">
    <citation type="submission" date="2020-06" db="EMBL/GenBank/DDBJ databases">
        <title>WGS assembly of Ceratodon purpureus strain R40.</title>
        <authorList>
            <person name="Carey S.B."/>
            <person name="Jenkins J."/>
            <person name="Shu S."/>
            <person name="Lovell J.T."/>
            <person name="Sreedasyam A."/>
            <person name="Maumus F."/>
            <person name="Tiley G.P."/>
            <person name="Fernandez-Pozo N."/>
            <person name="Barry K."/>
            <person name="Chen C."/>
            <person name="Wang M."/>
            <person name="Lipzen A."/>
            <person name="Daum C."/>
            <person name="Saski C.A."/>
            <person name="Payton A.C."/>
            <person name="Mcbreen J.C."/>
            <person name="Conrad R.E."/>
            <person name="Kollar L.M."/>
            <person name="Olsson S."/>
            <person name="Huttunen S."/>
            <person name="Landis J.B."/>
            <person name="Wickett N.J."/>
            <person name="Johnson M.G."/>
            <person name="Rensing S.A."/>
            <person name="Grimwood J."/>
            <person name="Schmutz J."/>
            <person name="Mcdaniel S.F."/>
        </authorList>
    </citation>
    <scope>NUCLEOTIDE SEQUENCE</scope>
    <source>
        <strain evidence="1">R40</strain>
    </source>
</reference>
<organism evidence="1 2">
    <name type="scientific">Ceratodon purpureus</name>
    <name type="common">Fire moss</name>
    <name type="synonym">Dicranum purpureum</name>
    <dbReference type="NCBI Taxonomy" id="3225"/>
    <lineage>
        <taxon>Eukaryota</taxon>
        <taxon>Viridiplantae</taxon>
        <taxon>Streptophyta</taxon>
        <taxon>Embryophyta</taxon>
        <taxon>Bryophyta</taxon>
        <taxon>Bryophytina</taxon>
        <taxon>Bryopsida</taxon>
        <taxon>Dicranidae</taxon>
        <taxon>Pseudoditrichales</taxon>
        <taxon>Ditrichaceae</taxon>
        <taxon>Ceratodon</taxon>
    </lineage>
</organism>
<accession>A0A8T0GPF3</accession>
<sequence length="99" mass="10858">MMTSHRRNGHSSTVPSGPCHADALQLVVLLVTSIETAQTVLTSSNCILEVVGSIIWRSLCADQLPTLFSTDIHVSEDETLQINIVKHSISQSFRSGHRF</sequence>
<protein>
    <submittedName>
        <fullName evidence="1">Uncharacterized protein</fullName>
    </submittedName>
</protein>